<dbReference type="PANTHER" id="PTHR45805:SF2">
    <property type="entry name" value="NUCLEAR HORMONE RECEPTOR HR3-RELATED"/>
    <property type="match status" value="1"/>
</dbReference>
<keyword evidence="7" id="KW-0238">DNA-binding</keyword>
<keyword evidence="4" id="KW-0863">Zinc-finger</keyword>
<evidence type="ECO:0000256" key="6">
    <source>
        <dbReference type="ARBA" id="ARBA00023015"/>
    </source>
</evidence>
<evidence type="ECO:0000256" key="2">
    <source>
        <dbReference type="ARBA" id="ARBA00008092"/>
    </source>
</evidence>
<keyword evidence="5" id="KW-0862">Zinc</keyword>
<evidence type="ECO:0000256" key="9">
    <source>
        <dbReference type="ARBA" id="ARBA00023170"/>
    </source>
</evidence>
<comment type="similarity">
    <text evidence="2">Belongs to the nuclear hormone receptor family. NR1 subfamily.</text>
</comment>
<dbReference type="PRINTS" id="PR00398">
    <property type="entry name" value="STRDHORMONER"/>
</dbReference>
<evidence type="ECO:0000256" key="4">
    <source>
        <dbReference type="ARBA" id="ARBA00022771"/>
    </source>
</evidence>
<dbReference type="PROSITE" id="PS51843">
    <property type="entry name" value="NR_LBD"/>
    <property type="match status" value="1"/>
</dbReference>
<keyword evidence="6" id="KW-0805">Transcription regulation</keyword>
<comment type="subcellular location">
    <subcellularLocation>
        <location evidence="1">Nucleus</location>
    </subcellularLocation>
</comment>
<dbReference type="SMART" id="SM00430">
    <property type="entry name" value="HOLI"/>
    <property type="match status" value="1"/>
</dbReference>
<dbReference type="SUPFAM" id="SSF48508">
    <property type="entry name" value="Nuclear receptor ligand-binding domain"/>
    <property type="match status" value="1"/>
</dbReference>
<keyword evidence="3" id="KW-0479">Metal-binding</keyword>
<gene>
    <name evidence="13" type="primary">LOC106813245</name>
</gene>
<accession>A0ABM1EKV0</accession>
<evidence type="ECO:0000259" key="11">
    <source>
        <dbReference type="PROSITE" id="PS51843"/>
    </source>
</evidence>
<dbReference type="Pfam" id="PF00104">
    <property type="entry name" value="Hormone_recep"/>
    <property type="match status" value="1"/>
</dbReference>
<dbReference type="InterPro" id="IPR001728">
    <property type="entry name" value="ThyrH_rcpt"/>
</dbReference>
<protein>
    <submittedName>
        <fullName evidence="13">Probable nuclear hormone receptor HR3</fullName>
    </submittedName>
</protein>
<sequence length="367" mass="42540">MSRDAVKFGRMSKKQRERVEDEVRWHKEHRALMNQYEQMSQSHVAQPSSSQDLDPNSNKFLLGATIRRRRHLNGYQYPSTQDLNYSIKPEPSYMPTTTTTTVGYDMRIKTEVHSAQPDNGIQILEIEHLSKTILDAYQRTALYTLDQVEELRNHSPDPNQLITYKTMSHEQWWMDAAARLTAVIQNIIEFAKMLPGFMKLSQDDQIMLLKAASFEITLIRTVQNYDSITNRVLYGDSFMPVELFYSDDPAEMDLINSVFIFVKELYVVQLTDMETALFAATILLSPTRDGLQDLGMIEGLYERVVGALKDELYKRHSNDDTLTKLMHLTAELRAISSKHVQVLSKFRMMHQHLEFPALHKELFSLPE</sequence>
<keyword evidence="8" id="KW-0804">Transcription</keyword>
<evidence type="ECO:0000256" key="7">
    <source>
        <dbReference type="ARBA" id="ARBA00023125"/>
    </source>
</evidence>
<evidence type="ECO:0000256" key="3">
    <source>
        <dbReference type="ARBA" id="ARBA00022723"/>
    </source>
</evidence>
<keyword evidence="12" id="KW-1185">Reference proteome</keyword>
<organism evidence="12 13">
    <name type="scientific">Priapulus caudatus</name>
    <name type="common">Priapulid worm</name>
    <dbReference type="NCBI Taxonomy" id="37621"/>
    <lineage>
        <taxon>Eukaryota</taxon>
        <taxon>Metazoa</taxon>
        <taxon>Ecdysozoa</taxon>
        <taxon>Scalidophora</taxon>
        <taxon>Priapulida</taxon>
        <taxon>Priapulimorpha</taxon>
        <taxon>Priapulimorphida</taxon>
        <taxon>Priapulidae</taxon>
        <taxon>Priapulus</taxon>
    </lineage>
</organism>
<dbReference type="InterPro" id="IPR000536">
    <property type="entry name" value="Nucl_hrmn_rcpt_lig-bd"/>
</dbReference>
<evidence type="ECO:0000313" key="12">
    <source>
        <dbReference type="Proteomes" id="UP000695022"/>
    </source>
</evidence>
<dbReference type="GeneID" id="106813245"/>
<evidence type="ECO:0000313" key="13">
    <source>
        <dbReference type="RefSeq" id="XP_014672821.1"/>
    </source>
</evidence>
<evidence type="ECO:0000256" key="10">
    <source>
        <dbReference type="SAM" id="MobiDB-lite"/>
    </source>
</evidence>
<feature type="domain" description="NR LBD" evidence="11">
    <location>
        <begin position="125"/>
        <end position="365"/>
    </location>
</feature>
<dbReference type="InterPro" id="IPR001723">
    <property type="entry name" value="Nuclear_hrmn_rcpt"/>
</dbReference>
<evidence type="ECO:0000256" key="5">
    <source>
        <dbReference type="ARBA" id="ARBA00022833"/>
    </source>
</evidence>
<name>A0ABM1EKV0_PRICU</name>
<dbReference type="PANTHER" id="PTHR45805">
    <property type="entry name" value="NUCLEAR HORMONE RECEPTOR HR3-RELATED"/>
    <property type="match status" value="1"/>
</dbReference>
<dbReference type="RefSeq" id="XP_014672821.1">
    <property type="nucleotide sequence ID" value="XM_014817335.1"/>
</dbReference>
<dbReference type="PRINTS" id="PR00546">
    <property type="entry name" value="THYROIDHORMR"/>
</dbReference>
<dbReference type="Proteomes" id="UP000695022">
    <property type="component" value="Unplaced"/>
</dbReference>
<keyword evidence="9 13" id="KW-0675">Receptor</keyword>
<dbReference type="Gene3D" id="1.10.565.10">
    <property type="entry name" value="Retinoid X Receptor"/>
    <property type="match status" value="1"/>
</dbReference>
<feature type="region of interest" description="Disordered" evidence="10">
    <location>
        <begin position="37"/>
        <end position="56"/>
    </location>
</feature>
<proteinExistence type="inferred from homology"/>
<evidence type="ECO:0000256" key="1">
    <source>
        <dbReference type="ARBA" id="ARBA00004123"/>
    </source>
</evidence>
<reference evidence="13" key="1">
    <citation type="submission" date="2025-08" db="UniProtKB">
        <authorList>
            <consortium name="RefSeq"/>
        </authorList>
    </citation>
    <scope>IDENTIFICATION</scope>
</reference>
<evidence type="ECO:0000256" key="8">
    <source>
        <dbReference type="ARBA" id="ARBA00023163"/>
    </source>
</evidence>
<dbReference type="InterPro" id="IPR035500">
    <property type="entry name" value="NHR-like_dom_sf"/>
</dbReference>